<feature type="domain" description="Ig-like" evidence="19">
    <location>
        <begin position="289"/>
        <end position="373"/>
    </location>
</feature>
<dbReference type="SUPFAM" id="SSF54511">
    <property type="entry name" value="GFP-like"/>
    <property type="match status" value="1"/>
</dbReference>
<feature type="domain" description="Ig-like" evidence="19">
    <location>
        <begin position="833"/>
        <end position="920"/>
    </location>
</feature>
<evidence type="ECO:0000256" key="6">
    <source>
        <dbReference type="ARBA" id="ARBA00022692"/>
    </source>
</evidence>
<keyword evidence="10" id="KW-0130">Cell adhesion</keyword>
<evidence type="ECO:0000256" key="8">
    <source>
        <dbReference type="ARBA" id="ARBA00022737"/>
    </source>
</evidence>
<dbReference type="InterPro" id="IPR006605">
    <property type="entry name" value="G2_nidogen/fibulin_G2F"/>
</dbReference>
<dbReference type="GO" id="GO:0007156">
    <property type="term" value="P:homophilic cell adhesion via plasma membrane adhesion molecules"/>
    <property type="evidence" value="ECO:0007669"/>
    <property type="project" value="TreeGrafter"/>
</dbReference>
<dbReference type="PANTHER" id="PTHR45080:SF8">
    <property type="entry name" value="IG-LIKE DOMAIN-CONTAINING PROTEIN"/>
    <property type="match status" value="1"/>
</dbReference>
<accession>A0A915BYT2</accession>
<dbReference type="SUPFAM" id="SSF57184">
    <property type="entry name" value="Growth factor receptor domain"/>
    <property type="match status" value="2"/>
</dbReference>
<dbReference type="FunFam" id="2.60.40.10:FF:000612">
    <property type="entry name" value="palladin isoform X1"/>
    <property type="match status" value="1"/>
</dbReference>
<keyword evidence="6" id="KW-0812">Transmembrane</keyword>
<dbReference type="InterPro" id="IPR049883">
    <property type="entry name" value="NOTCH1_EGF-like"/>
</dbReference>
<comment type="subcellular location">
    <subcellularLocation>
        <location evidence="1">Membrane</location>
        <topology evidence="1">Single-pass membrane protein</topology>
    </subcellularLocation>
    <subcellularLocation>
        <location evidence="2">Secreted</location>
        <location evidence="2">Extracellular space</location>
        <location evidence="2">Extracellular matrix</location>
    </subcellularLocation>
</comment>
<dbReference type="CDD" id="cd00096">
    <property type="entry name" value="Ig"/>
    <property type="match status" value="13"/>
</dbReference>
<dbReference type="InterPro" id="IPR018097">
    <property type="entry name" value="EGF_Ca-bd_CS"/>
</dbReference>
<dbReference type="FunFam" id="2.60.40.10:FF:000031">
    <property type="entry name" value="Myosin-binding protein C, slow type"/>
    <property type="match status" value="1"/>
</dbReference>
<feature type="domain" description="Ig-like" evidence="19">
    <location>
        <begin position="4624"/>
        <end position="4699"/>
    </location>
</feature>
<evidence type="ECO:0000259" key="18">
    <source>
        <dbReference type="PROSITE" id="PS50026"/>
    </source>
</evidence>
<feature type="domain" description="Ig-like" evidence="19">
    <location>
        <begin position="4004"/>
        <end position="4092"/>
    </location>
</feature>
<feature type="domain" description="Ig-like" evidence="19">
    <location>
        <begin position="925"/>
        <end position="1007"/>
    </location>
</feature>
<dbReference type="Pfam" id="PF07474">
    <property type="entry name" value="G2F"/>
    <property type="match status" value="1"/>
</dbReference>
<feature type="domain" description="Ig-like" evidence="19">
    <location>
        <begin position="3443"/>
        <end position="3532"/>
    </location>
</feature>
<dbReference type="InterPro" id="IPR009017">
    <property type="entry name" value="GFP"/>
</dbReference>
<dbReference type="InterPro" id="IPR007110">
    <property type="entry name" value="Ig-like_dom"/>
</dbReference>
<dbReference type="InterPro" id="IPR000152">
    <property type="entry name" value="EGF-type_Asp/Asn_hydroxyl_site"/>
</dbReference>
<evidence type="ECO:0000256" key="13">
    <source>
        <dbReference type="ARBA" id="ARBA00023157"/>
    </source>
</evidence>
<comment type="caution">
    <text evidence="16">Lacks conserved residue(s) required for the propagation of feature annotation.</text>
</comment>
<organism evidence="21 22">
    <name type="scientific">Parascaris univalens</name>
    <name type="common">Nematode worm</name>
    <dbReference type="NCBI Taxonomy" id="6257"/>
    <lineage>
        <taxon>Eukaryota</taxon>
        <taxon>Metazoa</taxon>
        <taxon>Ecdysozoa</taxon>
        <taxon>Nematoda</taxon>
        <taxon>Chromadorea</taxon>
        <taxon>Rhabditida</taxon>
        <taxon>Spirurina</taxon>
        <taxon>Ascaridomorpha</taxon>
        <taxon>Ascaridoidea</taxon>
        <taxon>Ascarididae</taxon>
        <taxon>Parascaris</taxon>
    </lineage>
</organism>
<dbReference type="FunFam" id="2.60.40.10:FF:000130">
    <property type="entry name" value="Hemicentin 1"/>
    <property type="match status" value="1"/>
</dbReference>
<feature type="domain" description="Ig-like" evidence="19">
    <location>
        <begin position="2814"/>
        <end position="2899"/>
    </location>
</feature>
<dbReference type="GO" id="GO:0005886">
    <property type="term" value="C:plasma membrane"/>
    <property type="evidence" value="ECO:0007669"/>
    <property type="project" value="TreeGrafter"/>
</dbReference>
<feature type="domain" description="Ig-like" evidence="19">
    <location>
        <begin position="3261"/>
        <end position="3346"/>
    </location>
</feature>
<feature type="domain" description="Ig-like" evidence="19">
    <location>
        <begin position="2438"/>
        <end position="2531"/>
    </location>
</feature>
<dbReference type="Gene3D" id="2.40.155.10">
    <property type="entry name" value="Green fluorescent protein"/>
    <property type="match status" value="1"/>
</dbReference>
<feature type="domain" description="Ig-like" evidence="19">
    <location>
        <begin position="3537"/>
        <end position="3630"/>
    </location>
</feature>
<dbReference type="FunFam" id="2.60.40.10:FF:000032">
    <property type="entry name" value="palladin isoform X1"/>
    <property type="match status" value="9"/>
</dbReference>
<feature type="domain" description="Ig-like" evidence="19">
    <location>
        <begin position="2629"/>
        <end position="2718"/>
    </location>
</feature>
<evidence type="ECO:0000256" key="4">
    <source>
        <dbReference type="ARBA" id="ARBA00022530"/>
    </source>
</evidence>
<keyword evidence="5 16" id="KW-0245">EGF-like domain</keyword>
<keyword evidence="4" id="KW-0272">Extracellular matrix</keyword>
<feature type="domain" description="Ig-like" evidence="19">
    <location>
        <begin position="1107"/>
        <end position="1195"/>
    </location>
</feature>
<evidence type="ECO:0000256" key="7">
    <source>
        <dbReference type="ARBA" id="ARBA00022729"/>
    </source>
</evidence>
<dbReference type="SUPFAM" id="SSF48726">
    <property type="entry name" value="Immunoglobulin"/>
    <property type="match status" value="47"/>
</dbReference>
<feature type="domain" description="Ig-like" evidence="19">
    <location>
        <begin position="1012"/>
        <end position="1099"/>
    </location>
</feature>
<feature type="domain" description="Ig-like" evidence="19">
    <location>
        <begin position="2155"/>
        <end position="2247"/>
    </location>
</feature>
<feature type="domain" description="EGF-like" evidence="18">
    <location>
        <begin position="5026"/>
        <end position="5065"/>
    </location>
</feature>
<feature type="disulfide bond" evidence="16">
    <location>
        <begin position="5104"/>
        <end position="5114"/>
    </location>
</feature>
<keyword evidence="9" id="KW-0106">Calcium</keyword>
<dbReference type="SMART" id="SM00406">
    <property type="entry name" value="IGv"/>
    <property type="match status" value="6"/>
</dbReference>
<dbReference type="Pfam" id="PF23560">
    <property type="entry name" value="GBD_Hemicentin"/>
    <property type="match status" value="1"/>
</dbReference>
<evidence type="ECO:0000256" key="2">
    <source>
        <dbReference type="ARBA" id="ARBA00004498"/>
    </source>
</evidence>
<evidence type="ECO:0000256" key="16">
    <source>
        <dbReference type="PROSITE-ProRule" id="PRU00076"/>
    </source>
</evidence>
<feature type="domain" description="Ig-like" evidence="19">
    <location>
        <begin position="1385"/>
        <end position="1476"/>
    </location>
</feature>
<feature type="domain" description="Ig-like" evidence="19">
    <location>
        <begin position="1970"/>
        <end position="2052"/>
    </location>
</feature>
<evidence type="ECO:0000256" key="11">
    <source>
        <dbReference type="ARBA" id="ARBA00022989"/>
    </source>
</evidence>
<dbReference type="FunFam" id="2.60.40.10:FF:000017">
    <property type="entry name" value="Down syndrome cell adhesion molecule b"/>
    <property type="match status" value="1"/>
</dbReference>
<feature type="domain" description="Ig-like" evidence="19">
    <location>
        <begin position="4096"/>
        <end position="4183"/>
    </location>
</feature>
<feature type="domain" description="Ig-like" evidence="19">
    <location>
        <begin position="1662"/>
        <end position="1752"/>
    </location>
</feature>
<dbReference type="Pfam" id="PF07645">
    <property type="entry name" value="EGF_CA"/>
    <property type="match status" value="5"/>
</dbReference>
<dbReference type="InterPro" id="IPR009030">
    <property type="entry name" value="Growth_fac_rcpt_cys_sf"/>
</dbReference>
<dbReference type="Pfam" id="PF00047">
    <property type="entry name" value="ig"/>
    <property type="match status" value="1"/>
</dbReference>
<dbReference type="InterPro" id="IPR013783">
    <property type="entry name" value="Ig-like_fold"/>
</dbReference>
<dbReference type="SMART" id="SM00181">
    <property type="entry name" value="EGF"/>
    <property type="match status" value="5"/>
</dbReference>
<dbReference type="PANTHER" id="PTHR45080">
    <property type="entry name" value="CONTACTIN 5"/>
    <property type="match status" value="1"/>
</dbReference>
<dbReference type="InterPro" id="IPR003599">
    <property type="entry name" value="Ig_sub"/>
</dbReference>
<keyword evidence="21" id="KW-1185">Reference proteome</keyword>
<proteinExistence type="predicted"/>
<feature type="chain" id="PRO_5037249141" evidence="17">
    <location>
        <begin position="27"/>
        <end position="5294"/>
    </location>
</feature>
<evidence type="ECO:0000313" key="22">
    <source>
        <dbReference type="WBParaSite" id="PgR068_g050_t04"/>
    </source>
</evidence>
<feature type="domain" description="EGF-like" evidence="18">
    <location>
        <begin position="5100"/>
        <end position="5135"/>
    </location>
</feature>
<feature type="domain" description="Ig-like" evidence="19">
    <location>
        <begin position="4188"/>
        <end position="4275"/>
    </location>
</feature>
<dbReference type="WBParaSite" id="PgR068_g050_t04">
    <property type="protein sequence ID" value="PgR068_g050_t04"/>
    <property type="gene ID" value="PgR068_g050"/>
</dbReference>
<reference evidence="22" key="1">
    <citation type="submission" date="2022-11" db="UniProtKB">
        <authorList>
            <consortium name="WormBaseParasite"/>
        </authorList>
    </citation>
    <scope>IDENTIFICATION</scope>
</reference>
<feature type="domain" description="Ig-like" evidence="19">
    <location>
        <begin position="3086"/>
        <end position="3165"/>
    </location>
</feature>
<feature type="domain" description="Nidogen G2 beta-barrel" evidence="20">
    <location>
        <begin position="4714"/>
        <end position="4934"/>
    </location>
</feature>
<feature type="domain" description="Ig-like" evidence="19">
    <location>
        <begin position="1757"/>
        <end position="1840"/>
    </location>
</feature>
<feature type="domain" description="Ig-like" evidence="19">
    <location>
        <begin position="558"/>
        <end position="645"/>
    </location>
</feature>
<feature type="domain" description="Ig-like" evidence="19">
    <location>
        <begin position="1291"/>
        <end position="1380"/>
    </location>
</feature>
<feature type="domain" description="Ig-like" evidence="19">
    <location>
        <begin position="1876"/>
        <end position="1965"/>
    </location>
</feature>
<dbReference type="Proteomes" id="UP000887569">
    <property type="component" value="Unplaced"/>
</dbReference>
<evidence type="ECO:0000256" key="5">
    <source>
        <dbReference type="ARBA" id="ARBA00022536"/>
    </source>
</evidence>
<feature type="domain" description="Ig-like" evidence="19">
    <location>
        <begin position="4444"/>
        <end position="4527"/>
    </location>
</feature>
<evidence type="ECO:0000259" key="19">
    <source>
        <dbReference type="PROSITE" id="PS50835"/>
    </source>
</evidence>
<feature type="domain" description="Ig-like" evidence="19">
    <location>
        <begin position="379"/>
        <end position="460"/>
    </location>
</feature>
<feature type="domain" description="Ig-like" evidence="19">
    <location>
        <begin position="4280"/>
        <end position="4366"/>
    </location>
</feature>
<keyword evidence="7 17" id="KW-0732">Signal</keyword>
<sequence>MRMHARMHHTLTTVVIAFHMVVFVMTGDCNDRTHPGFRTYEKIAAASFGQVFHLEKTDVNKVLNYVRHSVAVKKVHVLYEVRERGGTNLRQIPVDHHLNELTLSLSGDKDDGDFLDISLVDPKGSKVERIHFTNESGTIDLNNIKLIRIKDPMPGIWRVRTSSRLKHTLRVLGHGAIDFKYGFSARPVDKIELSHQRPVSHQSSYLLVNMTGLTPPGTAVEISLVDYYGKELLSKPASINKQNPYLYYMGPFVPPKGLFFVRVKGEDDKSFEFQRIAPTAISSVQAGGPRAYMADRTTAFATQSVNLTCSIASRSEFTLYWFKGREKLGGPLFYPYSDTSVWTLSEVTPQDRGEYRCVVVSENGNHTASTFLETREPAPEITSIRNESVAVGMSAFLHCRTQSQHPTIQWTRGGNVIGNSDRTRLYPNGTLMIISTSRQDAGGYRCRVQTGGGTAEATIFLKILEMPKASIYPTSLFFVRGQSFNFSCYATGDPKPEPQWYFKGNLIKPDHHKYYITYKYDLIVHRPSESDAGVYECRASNQAGYHVDSAVAQMAIAPKVKVTRDRQMIGRGDRVVLECQVLMGNPKPKVIWYRGGREVPSYRYIQIEGGRLTIQGVQDSDAGSYTCVAQNIAGRDFGNINLDVGSMPTIVPTPETVRVNIERSITLQCRAIGHPIPKISWHRHSIPIEKMAPRVKILPDGSLLISNSQMEDQDRYTCTAKNIFGQQDKTTMLMVTGLVSPVLGHVPPEEQLVEGKDLRLSCVVVLGTPKPTLKWFKDGRPLQPSETVIVEGGGSGLLLRRGNPKDEGRYTCAAISPAGNATLNINVQLIRKPVIESSGVQDYVVSLGESVDLPCKVKGKPQPKITWSLDGKPLTASGHEYIILADNTLRIHRANNNHIGKYVCTASNPAGETELAASLNVLSAPVIAPGQISYNLIQGNPITLPCEVKGEPVPKITWYLNDEVFTDGILNKDGSLTIPSADELHRGHFKCVAENEVGIDERIVVLTVHTAPTIEGSGQVKTVVVNVNESVILPCPARAQPPPTRTWSYEGDRLYPGYTHGSEIRFAVDGSIELATPQMNHAGKYTCHVSNLAGDDHITYLLKVQEPPLIISDIPGTIDVVLGMILEIPCRAIGTPDPTVTWEKDGFQIIPDDVVQIDPTGTLRIERTQLSHRGDYRCLASNPAGKDLRNTLVVVQEPPIILPTTLSDYTTVEGDRIELRCFASANPPPVITWSRKGLAITDDTPGMHVTDDGTLVIESVENDDGGHYMCEASNAAGDVDKIIRLSVITPPDIPDQHTIITETVIAGQPFSLYCPVFSAPLPQITWHLDDRPIAEGDSNIHLSDDKRRLHILRSRTTDAGSYKCVARNPAGESSKTFQVEVLVPPNLDESSHKLKLSVLENAAAEIGCPVSGIPSPDISWLANGQLLEEGRAKRGIVLAPGGKSVLIDSAQLYHEGIYTCVAANKAGSLDIDVQLTVLAPPKLGDDEELEVVVGKGVTLNCDVEQEGLQSTITWLANGSASLPSNAQVVLRGRRLYVDETVLANHGDYQCRVRNNAGESKKNFKLSVIAPPQFRDKEYTDDIQLTAGTALTLTCYVDGSPQPAIKWLRDGRVVNEAAATLSDDDQKLIVQHSSNANHRYACLAGNKAGTISREFSVQVIAPPEIDESGDRTVLEVFEGQLVTLECPVSAPIGIVDIDWLKHGRPVAPDEVNTQISLDKTRLVLMNVRKEDEAVFTCVAKNSAGQAAREFELIVLVPPRIVGKMVEDVVVIEGESLELECDFEADPMPEIFWFKDGTTVGERIQLLNEKRTALVSSAGEEDAGSYRCAVRNKAGRAEKTFNVRVILKPVVARDLRRVLGLKLSLRLRIHIPSCNQLPKLIGSNETTAVEMLITHPITFECPIVSPVGVELMWAKNEIPVVSGTENIQVLNGGRHLLISSVAPHDEAVYTCVARNQAGQARKNFKLSVLVPPSILGVGGEHKVVENNSLILPCEVEGYPMPRIDWTKDGRSALSLPLVQTLSEGQQFKIISANAQHRGSYMCTALNKVGKAEISFDVDVITRPTVAQRVKDTVEVIKNESAVFRCPITDKNFVGEITWLKDFEPINVHSHKYALSHASRKLHLLHSELRDEGSYSCRVKNDAGESRVDYKLLVLVPPEIIMLDKDKNRTAIENSTVLLSCPVTGKPEPTIEWYRDGELLKPENITRRIRSGRLEGNDLRIVRIQVGDTGRYTCEARNKAGLAEQDVLIYVMTPPRIEREGVPSEIGGKSRSTVTISCPAYGRPPPAVTWLKAGRPLEYSPEVYLSANGMKLHFIDLKKEHADRYTCIARNLAGEDKRDFSLKMLEAPTIEGPNILRKVQVNAGRASIINCPVMGSPEPSIAWLKNGQPLATDERHVLLNGGRQLQISDTTLHDDARYTCIATNNIGLADLETYLQVIGGPVIAGDKLETVEVLVNEPHDLECEVSGTEPMDIEWQRGGQTIDFGGIRGGSNYMQVSARGRRLHILSAQVADTGRFSCVSRNSAGEARKSYDLKVLVPPMINETTSSPPLQTIIPGTAFAVECKVDAIPEAEVVWKLNERRVVADDTVVLLNGNQTLWVNRASDQFGGRYTCDARNKVGHATRDFLVKLTAPPVLDRGSQELDVVVGDYIVLTCKVMSGTGTLSVKWLVDGKPVHNGPISPTVSVNDRRIEIRNARLSDSGNYVCIVENEAGQARKKFDLAVLERPRFLDMTNLSPSIIVGRPLVLDCSVTGTPKPTVMWLKNGKPINDSNVLLLNDHQQLHIESATEGDAGRYSCVAENKPGRVEKDLIVAVLKPPRMADHHRAFEVPENDTHTLVCPISDPSVGIQWLKNGVPITTSSNLQLSTSGHNLHIMRGQVSDGGRYSCRASNDAGEDTSNMDIIILVPPKIVGPPFRTIDAILNQTVQMECKTSGTPPPEIIWSFDGKTIFPSEKTQILKNGTLLRLLGVQGNQEGRYSCTSTNKVGRAEADTFLQVTAPPHIITPSDELKVIAGQGQTIRCEVSGTPPPKVEWLKNGKKFDAAMTQASSNLHYIHLREAQVEDAGRYTCIATNRAGEHRMSTELHVLVPPQILEGERVVQVKENTTLTLECQATGNPAPQIVWKRDGVPMESAQGPRLVINSPMGTDAGRFTCEARNEAGKASADFEVDVFIKPRFRDLKSDIRVRDGERTRLECKVDGHPTPTITWLRGGRPIEDMKNLILSPRGETLMILKAKRADAGSYSCVAKNFAGESEASFTVTVLTKPHIDEQIDQNPRVVQNNDILLHCPARGNPKPTVFWLLNGEYVQGDRYSIVGDGDLKISSAQEIDAGRYTCLAQNEAGSLGTDYELEVIGPPRFHHEGSTVYEVKVDESITMDCAVDAEPRPEIIWYRGDSPLYLTDNIHISPDGQQITLRGAQVTDGGKYTCRAKNEAGSADIDLTLKVLVPPSIDKSNIIGNPLAIVGRSIYLECPVTGIPQPTVTWYKEGNLIDARDDRIVLDQNNQTFGILYVEIADQGRYFCVAENKGGRAEQEFNLEVLVPPQMETTELQRFTRREDDSLTLWCPVKQSTDGTTITEVFWYKDGRPIDSNSAHNLRVTSDGRRLQVMRTTLGDAGNYTCIALNRAGESSLDFDVEILSAPKIDGSRNDVHPHVTVGRPITIWCTVSGHPFPTVRWLKDGKIETGNTNNDIRILENGQALEIIDARPEHSGIWTCEAENDAGKAELEFNVDVWTPPTVTIDSDETIKAIDSPITLHCHARGNPQPSLSWSMGGQPLISSAEGARISLKGTRLDIPRLQQSHVGEYTCSARNEAGSAETSVHVDVLVPPVISRDNIEMSPRLPTGQTLTLLCDASGKPLPKLAWYINSTLVTQSSGSLILGEDGRYIQINNISLMDRGTYRCIASNVAGRDELLYTVAIVQAPTIANGGTQQVIEGEVAKINCNAYGEPTPVVTWQRNGVRVETGVRYIAEDTVLTVIETRSSDSGIYVCVATNEAGTTQQAFTLEVLVAPRIVATSPNESVVPVNNPFSLKCGVRGYPFPEIIWTIDDKPVEAELGGGFSIAEDGTLFIEKAKEKAVHRFKCIARNDAGTDEKEYIVNAISPPFVTKEGLKTINSTEGDPSLLVCEIEGHAPRIYWYKDGAPISSSPNVEISDGGTQLKIHSSKLHDEGLYTCVAMNTAGNATQKQQLYVGVPPRITEKPRRIIVKSGQPAELWCEAVGIPQPQIRWLKDDVALPQTAVDDRSETPKSTAIFPNVSSADAGVYTCKADNWAGTSYKDVDLVVLIPPAIYPEMINLTANLEETLILPCNASGIPEPVVSWVKMPNIDIIGNEDKYQILGTSLAIRNIGPEDDGFYHCIAKSNAGQAIGARRLSVIVPKKDYKVIWVECDDVGNPVKTTYVPARGDMPENEDNLLPWKQDYQDLPTNGTDGILIRCLPGVREPRRVPLEAAPHFAYTPRTQTVRKGSIIDLHCSAHGPPTPEIFWMKDGEMLAHERSVGGHSTLRIDANDKSVGGTYVCIAQNIVGTSRTQARIIVEEAGLQAPDHRTTTQHVAVLTCLEDGIPQSESVTWTIHGEPVDKEDNKLHIMNNQSLVIFDVNNVSPVDLHSYQCYVRNRAQSSDVEYMDVVDDVPKVVVHQNKIYTRPGDEVVIDCHLQGNPLTTKVQWTKNNVPLVIDERVTVLTNNSLRIKKLRLSDRASYKCRASNSHGKSWDGLDVIVQDGPGAVVGFIDGVVNNAPLTNQALYMNVTPEIDDNSVFIKIDNLVESYDPVASAMIGYMSAACQQLAYDPGQRSKHAKTGKFERVTDYRFDTGETMQVKQHGRGLEGSYLQMDVLFDGDVPKSRHHNSISLDDTEEEMVEEAPGLIRGHGHSALRLGKHTRIPFHWNHSINYDASKGMTIGAGKTLKMSIKSEHLIGDRGYKMAAKAKRKSKCPQGYEKVNGFCEDIDECVLDPTICGEEATCTNNDGGFTCERECPSGFKVKWDGTCMDVDECTLGTHNCTPGTQCTNTKGGFRCEAGCVDGYFMNENGECEDVDECASSPCEEPLICHNQMGSYVCLCPSGFPLGDDERCQGVTTEGDIKPKVLRLDEEEHNCPTGYTWNGRICEDVDECAFESPCQFECRNTPGGYQCECPEGYELDDGDCIDIDECADEPCTDDELCFNKLGSFDCIANPCPTGYHLDIAQCIANCANCSLAPIRIHMLSIPSDVKPGTSLLRLTAYDAQSRVLHRTRFHLKSSSKFSRRAPFALKNEAGRAVLQNVKGLLPNSNHRLTIRSISKSPFTNMKYHSDFIVFISVSDHPF</sequence>
<name>A0A915BYT2_PARUN</name>
<evidence type="ECO:0000256" key="10">
    <source>
        <dbReference type="ARBA" id="ARBA00022889"/>
    </source>
</evidence>
<dbReference type="Pfam" id="PF07679">
    <property type="entry name" value="I-set"/>
    <property type="match status" value="32"/>
</dbReference>
<dbReference type="PROSITE" id="PS00010">
    <property type="entry name" value="ASX_HYDROXYL"/>
    <property type="match status" value="2"/>
</dbReference>
<feature type="domain" description="Ig-like" evidence="19">
    <location>
        <begin position="2723"/>
        <end position="2809"/>
    </location>
</feature>
<dbReference type="SMART" id="SM00408">
    <property type="entry name" value="IGc2"/>
    <property type="match status" value="46"/>
</dbReference>
<evidence type="ECO:0000256" key="3">
    <source>
        <dbReference type="ARBA" id="ARBA00022525"/>
    </source>
</evidence>
<feature type="domain" description="Ig-like" evidence="19">
    <location>
        <begin position="2061"/>
        <end position="2146"/>
    </location>
</feature>
<feature type="domain" description="Ig-like" evidence="19">
    <location>
        <begin position="3916"/>
        <end position="3999"/>
    </location>
</feature>
<dbReference type="InterPro" id="IPR050958">
    <property type="entry name" value="Cell_Adh-Cytoskel_Orgn"/>
</dbReference>
<evidence type="ECO:0000313" key="21">
    <source>
        <dbReference type="Proteomes" id="UP000887569"/>
    </source>
</evidence>
<keyword evidence="14" id="KW-0325">Glycoprotein</keyword>
<dbReference type="SMART" id="SM00179">
    <property type="entry name" value="EGF_CA"/>
    <property type="match status" value="5"/>
</dbReference>
<dbReference type="Pfam" id="PF13927">
    <property type="entry name" value="Ig_3"/>
    <property type="match status" value="13"/>
</dbReference>
<feature type="domain" description="Ig-like" evidence="19">
    <location>
        <begin position="1571"/>
        <end position="1657"/>
    </location>
</feature>
<dbReference type="PROSITE" id="PS50026">
    <property type="entry name" value="EGF_3"/>
    <property type="match status" value="2"/>
</dbReference>
<evidence type="ECO:0000256" key="14">
    <source>
        <dbReference type="ARBA" id="ARBA00023180"/>
    </source>
</evidence>
<feature type="domain" description="Ig-like" evidence="19">
    <location>
        <begin position="3635"/>
        <end position="3725"/>
    </location>
</feature>
<dbReference type="PROSITE" id="PS50835">
    <property type="entry name" value="IG_LIKE"/>
    <property type="match status" value="47"/>
</dbReference>
<feature type="domain" description="Ig-like" evidence="19">
    <location>
        <begin position="648"/>
        <end position="736"/>
    </location>
</feature>
<feature type="domain" description="Ig-like" evidence="19">
    <location>
        <begin position="2904"/>
        <end position="2993"/>
    </location>
</feature>
<feature type="domain" description="Ig-like" evidence="19">
    <location>
        <begin position="2345"/>
        <end position="2433"/>
    </location>
</feature>
<dbReference type="FunFam" id="2.60.40.10:FF:002373">
    <property type="entry name" value="High Incidence of Males (Increased X chromosome loss)"/>
    <property type="match status" value="1"/>
</dbReference>
<evidence type="ECO:0000256" key="12">
    <source>
        <dbReference type="ARBA" id="ARBA00023136"/>
    </source>
</evidence>
<dbReference type="InterPro" id="IPR003598">
    <property type="entry name" value="Ig_sub2"/>
</dbReference>
<keyword evidence="8" id="KW-0677">Repeat</keyword>
<feature type="domain" description="Ig-like" evidence="19">
    <location>
        <begin position="2996"/>
        <end position="3081"/>
    </location>
</feature>
<dbReference type="FunFam" id="2.10.25.10:FF:000005">
    <property type="entry name" value="Fibrillin 2"/>
    <property type="match status" value="1"/>
</dbReference>
<evidence type="ECO:0000259" key="20">
    <source>
        <dbReference type="PROSITE" id="PS50993"/>
    </source>
</evidence>
<dbReference type="CDD" id="cd00054">
    <property type="entry name" value="EGF_CA"/>
    <property type="match status" value="5"/>
</dbReference>
<feature type="domain" description="Ig-like" evidence="19">
    <location>
        <begin position="3821"/>
        <end position="3911"/>
    </location>
</feature>
<dbReference type="InterPro" id="IPR056475">
    <property type="entry name" value="GBD_Hemicentin/VWA7"/>
</dbReference>
<dbReference type="InterPro" id="IPR013106">
    <property type="entry name" value="Ig_V-set"/>
</dbReference>
<keyword evidence="3" id="KW-0964">Secreted</keyword>
<feature type="domain" description="Ig-like" evidence="19">
    <location>
        <begin position="1199"/>
        <end position="1286"/>
    </location>
</feature>
<dbReference type="FunFam" id="2.60.40.10:FF:000503">
    <property type="entry name" value="Hemicentin 1"/>
    <property type="match status" value="10"/>
</dbReference>
<dbReference type="Gene3D" id="2.60.40.10">
    <property type="entry name" value="Immunoglobulins"/>
    <property type="match status" value="46"/>
</dbReference>
<dbReference type="SMART" id="SM00409">
    <property type="entry name" value="IG"/>
    <property type="match status" value="47"/>
</dbReference>
<keyword evidence="12" id="KW-0472">Membrane</keyword>
<dbReference type="InterPro" id="IPR001881">
    <property type="entry name" value="EGF-like_Ca-bd_dom"/>
</dbReference>
<feature type="domain" description="Ig-like" evidence="19">
    <location>
        <begin position="1481"/>
        <end position="1566"/>
    </location>
</feature>
<dbReference type="InterPro" id="IPR013098">
    <property type="entry name" value="Ig_I-set"/>
</dbReference>
<evidence type="ECO:0000256" key="15">
    <source>
        <dbReference type="ARBA" id="ARBA00023319"/>
    </source>
</evidence>
<evidence type="ECO:0000256" key="1">
    <source>
        <dbReference type="ARBA" id="ARBA00004167"/>
    </source>
</evidence>
<evidence type="ECO:0000256" key="17">
    <source>
        <dbReference type="SAM" id="SignalP"/>
    </source>
</evidence>
<feature type="domain" description="Ig-like" evidence="19">
    <location>
        <begin position="467"/>
        <end position="557"/>
    </location>
</feature>
<feature type="signal peptide" evidence="17">
    <location>
        <begin position="1"/>
        <end position="26"/>
    </location>
</feature>
<dbReference type="GO" id="GO:0005509">
    <property type="term" value="F:calcium ion binding"/>
    <property type="evidence" value="ECO:0007669"/>
    <property type="project" value="InterPro"/>
</dbReference>
<dbReference type="PROSITE" id="PS50993">
    <property type="entry name" value="NIDOGEN_G2"/>
    <property type="match status" value="1"/>
</dbReference>
<feature type="domain" description="Ig-like" evidence="19">
    <location>
        <begin position="3351"/>
        <end position="3438"/>
    </location>
</feature>
<feature type="domain" description="Ig-like" evidence="19">
    <location>
        <begin position="3730"/>
        <end position="3817"/>
    </location>
</feature>
<keyword evidence="13 16" id="KW-1015">Disulfide bond</keyword>
<dbReference type="InterPro" id="IPR013151">
    <property type="entry name" value="Immunoglobulin_dom"/>
</dbReference>
<evidence type="ECO:0000256" key="9">
    <source>
        <dbReference type="ARBA" id="ARBA00022837"/>
    </source>
</evidence>
<dbReference type="InterPro" id="IPR000742">
    <property type="entry name" value="EGF"/>
</dbReference>
<dbReference type="PROSITE" id="PS01187">
    <property type="entry name" value="EGF_CA"/>
    <property type="match status" value="2"/>
</dbReference>
<feature type="domain" description="Ig-like" evidence="19">
    <location>
        <begin position="741"/>
        <end position="828"/>
    </location>
</feature>
<protein>
    <submittedName>
        <fullName evidence="22">Ig-like domain-containing protein</fullName>
    </submittedName>
</protein>
<dbReference type="PROSITE" id="PS01186">
    <property type="entry name" value="EGF_2"/>
    <property type="match status" value="1"/>
</dbReference>
<keyword evidence="11" id="KW-1133">Transmembrane helix</keyword>
<feature type="domain" description="Ig-like" evidence="19">
    <location>
        <begin position="4545"/>
        <end position="4615"/>
    </location>
</feature>
<feature type="domain" description="Ig-like" evidence="19">
    <location>
        <begin position="2252"/>
        <end position="2338"/>
    </location>
</feature>
<dbReference type="InterPro" id="IPR036179">
    <property type="entry name" value="Ig-like_dom_sf"/>
</dbReference>
<feature type="domain" description="Ig-like" evidence="19">
    <location>
        <begin position="3170"/>
        <end position="3256"/>
    </location>
</feature>
<keyword evidence="15" id="KW-0393">Immunoglobulin domain</keyword>
<feature type="domain" description="Ig-like" evidence="19">
    <location>
        <begin position="2536"/>
        <end position="2627"/>
    </location>
</feature>
<dbReference type="Gene3D" id="2.10.25.10">
    <property type="entry name" value="Laminin"/>
    <property type="match status" value="5"/>
</dbReference>